<reference evidence="1" key="1">
    <citation type="journal article" date="2015" name="Nature">
        <title>Complex archaea that bridge the gap between prokaryotes and eukaryotes.</title>
        <authorList>
            <person name="Spang A."/>
            <person name="Saw J.H."/>
            <person name="Jorgensen S.L."/>
            <person name="Zaremba-Niedzwiedzka K."/>
            <person name="Martijn J."/>
            <person name="Lind A.E."/>
            <person name="van Eijk R."/>
            <person name="Schleper C."/>
            <person name="Guy L."/>
            <person name="Ettema T.J."/>
        </authorList>
    </citation>
    <scope>NUCLEOTIDE SEQUENCE</scope>
</reference>
<comment type="caution">
    <text evidence="1">The sequence shown here is derived from an EMBL/GenBank/DDBJ whole genome shotgun (WGS) entry which is preliminary data.</text>
</comment>
<accession>A0A0F8ZYT0</accession>
<dbReference type="AlphaFoldDB" id="A0A0F8ZYT0"/>
<feature type="non-terminal residue" evidence="1">
    <location>
        <position position="59"/>
    </location>
</feature>
<organism evidence="1">
    <name type="scientific">marine sediment metagenome</name>
    <dbReference type="NCBI Taxonomy" id="412755"/>
    <lineage>
        <taxon>unclassified sequences</taxon>
        <taxon>metagenomes</taxon>
        <taxon>ecological metagenomes</taxon>
    </lineage>
</organism>
<proteinExistence type="predicted"/>
<gene>
    <name evidence="1" type="ORF">LCGC14_2636990</name>
</gene>
<dbReference type="EMBL" id="LAZR01045375">
    <property type="protein sequence ID" value="KKK99013.1"/>
    <property type="molecule type" value="Genomic_DNA"/>
</dbReference>
<evidence type="ECO:0000313" key="1">
    <source>
        <dbReference type="EMBL" id="KKK99013.1"/>
    </source>
</evidence>
<name>A0A0F8ZYT0_9ZZZZ</name>
<protein>
    <submittedName>
        <fullName evidence="1">Uncharacterized protein</fullName>
    </submittedName>
</protein>
<sequence>MKVTDRIKELRDILANCTINTDGRRAIEYKINQLEAVIVQLEVETVVKLCKLQSRMVTG</sequence>